<name>A0AAV7SNL6_PLEWA</name>
<comment type="caution">
    <text evidence="1">The sequence shown here is derived from an EMBL/GenBank/DDBJ whole genome shotgun (WGS) entry which is preliminary data.</text>
</comment>
<dbReference type="AlphaFoldDB" id="A0AAV7SNL6"/>
<evidence type="ECO:0000313" key="2">
    <source>
        <dbReference type="Proteomes" id="UP001066276"/>
    </source>
</evidence>
<keyword evidence="2" id="KW-1185">Reference proteome</keyword>
<accession>A0AAV7SNL6</accession>
<gene>
    <name evidence="1" type="ORF">NDU88_006108</name>
</gene>
<organism evidence="1 2">
    <name type="scientific">Pleurodeles waltl</name>
    <name type="common">Iberian ribbed newt</name>
    <dbReference type="NCBI Taxonomy" id="8319"/>
    <lineage>
        <taxon>Eukaryota</taxon>
        <taxon>Metazoa</taxon>
        <taxon>Chordata</taxon>
        <taxon>Craniata</taxon>
        <taxon>Vertebrata</taxon>
        <taxon>Euteleostomi</taxon>
        <taxon>Amphibia</taxon>
        <taxon>Batrachia</taxon>
        <taxon>Caudata</taxon>
        <taxon>Salamandroidea</taxon>
        <taxon>Salamandridae</taxon>
        <taxon>Pleurodelinae</taxon>
        <taxon>Pleurodeles</taxon>
    </lineage>
</organism>
<dbReference type="EMBL" id="JANPWB010000008">
    <property type="protein sequence ID" value="KAJ1165691.1"/>
    <property type="molecule type" value="Genomic_DNA"/>
</dbReference>
<proteinExistence type="predicted"/>
<protein>
    <submittedName>
        <fullName evidence="1">Uncharacterized protein</fullName>
    </submittedName>
</protein>
<sequence>MCRILTALQLRSSDKAFPKLEMLYIAAYENMHARQPLASKGDTSTQSINEWDLIHAKHLQCLLPHTFLWTLAVQEHRFSQRAFCLVAMY</sequence>
<reference evidence="1" key="1">
    <citation type="journal article" date="2022" name="bioRxiv">
        <title>Sequencing and chromosome-scale assembly of the giantPleurodeles waltlgenome.</title>
        <authorList>
            <person name="Brown T."/>
            <person name="Elewa A."/>
            <person name="Iarovenko S."/>
            <person name="Subramanian E."/>
            <person name="Araus A.J."/>
            <person name="Petzold A."/>
            <person name="Susuki M."/>
            <person name="Suzuki K.-i.T."/>
            <person name="Hayashi T."/>
            <person name="Toyoda A."/>
            <person name="Oliveira C."/>
            <person name="Osipova E."/>
            <person name="Leigh N.D."/>
            <person name="Simon A."/>
            <person name="Yun M.H."/>
        </authorList>
    </citation>
    <scope>NUCLEOTIDE SEQUENCE</scope>
    <source>
        <strain evidence="1">20211129_DDA</strain>
        <tissue evidence="1">Liver</tissue>
    </source>
</reference>
<evidence type="ECO:0000313" key="1">
    <source>
        <dbReference type="EMBL" id="KAJ1165691.1"/>
    </source>
</evidence>
<dbReference type="Proteomes" id="UP001066276">
    <property type="component" value="Chromosome 4_2"/>
</dbReference>